<evidence type="ECO:0000313" key="11">
    <source>
        <dbReference type="Proteomes" id="UP000460718"/>
    </source>
</evidence>
<protein>
    <recommendedName>
        <fullName evidence="7">Carboxypeptidase</fullName>
        <ecNumber evidence="7">3.4.16.-</ecNumber>
    </recommendedName>
</protein>
<dbReference type="PANTHER" id="PTHR11802:SF113">
    <property type="entry name" value="SERINE CARBOXYPEPTIDASE CTSA-4.1"/>
    <property type="match status" value="1"/>
</dbReference>
<keyword evidence="5 7" id="KW-0378">Hydrolase</keyword>
<comment type="caution">
    <text evidence="10">The sequence shown here is derived from an EMBL/GenBank/DDBJ whole genome shotgun (WGS) entry which is preliminary data.</text>
</comment>
<dbReference type="EMBL" id="QXFW01000003">
    <property type="protein sequence ID" value="KAE9031360.1"/>
    <property type="molecule type" value="Genomic_DNA"/>
</dbReference>
<keyword evidence="4" id="KW-0732">Signal</keyword>
<sequence>MTLLSENGPCFVKEDLSTETNPNSWNSEANVIWLDQPTNVGYSYGSPADVDHDEKDVQENIYAFLQGFLDKHPEFEDRPLFLTGESYAGHYIPAAAHKIHLENKAAKTRRLNVQGIAIGNGLTNTVVQSEHGLNMVNNSYGVKLMDDETLVNAKIAASQCTALVTSCQTNTSVCIDAAQFCQFNVMGAYAAAGRNMMDIRQECVELDPIMCYGDMIQRITSYLNSAAVRSYLSVSDVHPTPWQSIAADVEVAFAADMMKTFEQDVAALLSDSSVRVLIYHGDADLVCNCVSVLDPRVHYTCRARSPQIRSSPTPVIMATETTPLRGEQYASDAQKHKRIVGITGAVVVLTAIIVVLWLTLSGHSSKSTEVTVQTTPEPTPALRTEPPVVITEAPTEPPTEAPAQPATEAPAEPATEAPAEPATEAPADAPAEQPAAAPADQLPAAEPAAEAQPVPAAKPVPVAEPAPEQPAQPAQPAEAAPQEQSAQPADAAPHDQPVQPVDQPAQ</sequence>
<evidence type="ECO:0000256" key="5">
    <source>
        <dbReference type="ARBA" id="ARBA00022801"/>
    </source>
</evidence>
<evidence type="ECO:0000256" key="2">
    <source>
        <dbReference type="ARBA" id="ARBA00022645"/>
    </source>
</evidence>
<evidence type="ECO:0000256" key="3">
    <source>
        <dbReference type="ARBA" id="ARBA00022670"/>
    </source>
</evidence>
<feature type="region of interest" description="Disordered" evidence="8">
    <location>
        <begin position="365"/>
        <end position="506"/>
    </location>
</feature>
<keyword evidence="6" id="KW-0325">Glycoprotein</keyword>
<evidence type="ECO:0000256" key="4">
    <source>
        <dbReference type="ARBA" id="ARBA00022729"/>
    </source>
</evidence>
<dbReference type="Gene3D" id="1.10.287.410">
    <property type="match status" value="1"/>
</dbReference>
<dbReference type="EC" id="3.4.16.-" evidence="7"/>
<evidence type="ECO:0000256" key="1">
    <source>
        <dbReference type="ARBA" id="ARBA00009431"/>
    </source>
</evidence>
<evidence type="ECO:0000313" key="10">
    <source>
        <dbReference type="EMBL" id="KAE9031360.1"/>
    </source>
</evidence>
<feature type="compositionally biased region" description="Low complexity" evidence="8">
    <location>
        <begin position="401"/>
        <end position="455"/>
    </location>
</feature>
<dbReference type="InterPro" id="IPR029058">
    <property type="entry name" value="AB_hydrolase_fold"/>
</dbReference>
<dbReference type="InterPro" id="IPR018202">
    <property type="entry name" value="Ser_caboxypep_ser_AS"/>
</dbReference>
<evidence type="ECO:0000256" key="9">
    <source>
        <dbReference type="SAM" id="Phobius"/>
    </source>
</evidence>
<keyword evidence="2 7" id="KW-0121">Carboxypeptidase</keyword>
<dbReference type="PANTHER" id="PTHR11802">
    <property type="entry name" value="SERINE PROTEASE FAMILY S10 SERINE CARBOXYPEPTIDASE"/>
    <property type="match status" value="1"/>
</dbReference>
<proteinExistence type="inferred from homology"/>
<dbReference type="Proteomes" id="UP000460718">
    <property type="component" value="Unassembled WGS sequence"/>
</dbReference>
<gene>
    <name evidence="10" type="ORF">PF011_g130</name>
</gene>
<dbReference type="AlphaFoldDB" id="A0A6A3MQ00"/>
<dbReference type="SUPFAM" id="SSF53474">
    <property type="entry name" value="alpha/beta-Hydrolases"/>
    <property type="match status" value="1"/>
</dbReference>
<keyword evidence="3 7" id="KW-0645">Protease</keyword>
<name>A0A6A3MQ00_9STRA</name>
<feature type="compositionally biased region" description="Low complexity" evidence="8">
    <location>
        <begin position="384"/>
        <end position="394"/>
    </location>
</feature>
<dbReference type="InterPro" id="IPR001563">
    <property type="entry name" value="Peptidase_S10"/>
</dbReference>
<keyword evidence="9" id="KW-1133">Transmembrane helix</keyword>
<dbReference type="Pfam" id="PF00450">
    <property type="entry name" value="Peptidase_S10"/>
    <property type="match status" value="1"/>
</dbReference>
<dbReference type="PRINTS" id="PR00724">
    <property type="entry name" value="CRBOXYPTASEC"/>
</dbReference>
<comment type="similarity">
    <text evidence="1 7">Belongs to the peptidase S10 family.</text>
</comment>
<dbReference type="Gene3D" id="3.40.50.1820">
    <property type="entry name" value="alpha/beta hydrolase"/>
    <property type="match status" value="1"/>
</dbReference>
<evidence type="ECO:0000256" key="8">
    <source>
        <dbReference type="SAM" id="MobiDB-lite"/>
    </source>
</evidence>
<dbReference type="GO" id="GO:0006508">
    <property type="term" value="P:proteolysis"/>
    <property type="evidence" value="ECO:0007669"/>
    <property type="project" value="UniProtKB-KW"/>
</dbReference>
<keyword evidence="9" id="KW-0472">Membrane</keyword>
<evidence type="ECO:0000256" key="7">
    <source>
        <dbReference type="RuleBase" id="RU361156"/>
    </source>
</evidence>
<feature type="compositionally biased region" description="Pro residues" evidence="8">
    <location>
        <begin position="456"/>
        <end position="470"/>
    </location>
</feature>
<dbReference type="GO" id="GO:0004185">
    <property type="term" value="F:serine-type carboxypeptidase activity"/>
    <property type="evidence" value="ECO:0007669"/>
    <property type="project" value="UniProtKB-UniRule"/>
</dbReference>
<keyword evidence="9" id="KW-0812">Transmembrane</keyword>
<evidence type="ECO:0000256" key="6">
    <source>
        <dbReference type="ARBA" id="ARBA00023180"/>
    </source>
</evidence>
<accession>A0A6A3MQ00</accession>
<reference evidence="10 11" key="1">
    <citation type="submission" date="2018-09" db="EMBL/GenBank/DDBJ databases">
        <title>Genomic investigation of the strawberry pathogen Phytophthora fragariae indicates pathogenicity is determined by transcriptional variation in three key races.</title>
        <authorList>
            <person name="Adams T.M."/>
            <person name="Armitage A.D."/>
            <person name="Sobczyk M.K."/>
            <person name="Bates H.J."/>
            <person name="Dunwell J.M."/>
            <person name="Nellist C.F."/>
            <person name="Harrison R.J."/>
        </authorList>
    </citation>
    <scope>NUCLEOTIDE SEQUENCE [LARGE SCALE GENOMIC DNA]</scope>
    <source>
        <strain evidence="10 11">SCRP245</strain>
    </source>
</reference>
<feature type="transmembrane region" description="Helical" evidence="9">
    <location>
        <begin position="339"/>
        <end position="360"/>
    </location>
</feature>
<organism evidence="10 11">
    <name type="scientific">Phytophthora fragariae</name>
    <dbReference type="NCBI Taxonomy" id="53985"/>
    <lineage>
        <taxon>Eukaryota</taxon>
        <taxon>Sar</taxon>
        <taxon>Stramenopiles</taxon>
        <taxon>Oomycota</taxon>
        <taxon>Peronosporomycetes</taxon>
        <taxon>Peronosporales</taxon>
        <taxon>Peronosporaceae</taxon>
        <taxon>Phytophthora</taxon>
    </lineage>
</organism>
<dbReference type="PROSITE" id="PS00131">
    <property type="entry name" value="CARBOXYPEPT_SER_SER"/>
    <property type="match status" value="1"/>
</dbReference>
<feature type="compositionally biased region" description="Low complexity" evidence="8">
    <location>
        <begin position="471"/>
        <end position="506"/>
    </location>
</feature>